<name>A0A022QQB4_ERYGU</name>
<proteinExistence type="predicted"/>
<evidence type="ECO:0000313" key="1">
    <source>
        <dbReference type="EMBL" id="EYU29784.1"/>
    </source>
</evidence>
<sequence>MLLFGETTLASKVSSIRQRELKASIGIYEQKGETKCKLINESINQSDRRSKLMCKIKTTQIGTINLCEEKQMCNPPKKKGTLKCAKKKMEGKRETQ</sequence>
<organism evidence="1 2">
    <name type="scientific">Erythranthe guttata</name>
    <name type="common">Yellow monkey flower</name>
    <name type="synonym">Mimulus guttatus</name>
    <dbReference type="NCBI Taxonomy" id="4155"/>
    <lineage>
        <taxon>Eukaryota</taxon>
        <taxon>Viridiplantae</taxon>
        <taxon>Streptophyta</taxon>
        <taxon>Embryophyta</taxon>
        <taxon>Tracheophyta</taxon>
        <taxon>Spermatophyta</taxon>
        <taxon>Magnoliopsida</taxon>
        <taxon>eudicotyledons</taxon>
        <taxon>Gunneridae</taxon>
        <taxon>Pentapetalae</taxon>
        <taxon>asterids</taxon>
        <taxon>lamiids</taxon>
        <taxon>Lamiales</taxon>
        <taxon>Phrymaceae</taxon>
        <taxon>Erythranthe</taxon>
    </lineage>
</organism>
<gene>
    <name evidence="1" type="ORF">MIMGU_mgv11b014252mg</name>
</gene>
<evidence type="ECO:0000313" key="2">
    <source>
        <dbReference type="Proteomes" id="UP000030748"/>
    </source>
</evidence>
<dbReference type="EMBL" id="KI631148">
    <property type="protein sequence ID" value="EYU29784.1"/>
    <property type="molecule type" value="Genomic_DNA"/>
</dbReference>
<dbReference type="Proteomes" id="UP000030748">
    <property type="component" value="Unassembled WGS sequence"/>
</dbReference>
<accession>A0A022QQB4</accession>
<dbReference type="AlphaFoldDB" id="A0A022QQB4"/>
<keyword evidence="2" id="KW-1185">Reference proteome</keyword>
<protein>
    <submittedName>
        <fullName evidence="1">Uncharacterized protein</fullName>
    </submittedName>
</protein>
<reference evidence="1 2" key="1">
    <citation type="journal article" date="2013" name="Proc. Natl. Acad. Sci. U.S.A.">
        <title>Fine-scale variation in meiotic recombination in Mimulus inferred from population shotgun sequencing.</title>
        <authorList>
            <person name="Hellsten U."/>
            <person name="Wright K.M."/>
            <person name="Jenkins J."/>
            <person name="Shu S."/>
            <person name="Yuan Y."/>
            <person name="Wessler S.R."/>
            <person name="Schmutz J."/>
            <person name="Willis J.H."/>
            <person name="Rokhsar D.S."/>
        </authorList>
    </citation>
    <scope>NUCLEOTIDE SEQUENCE [LARGE SCALE GENOMIC DNA]</scope>
    <source>
        <strain evidence="2">cv. DUN x IM62</strain>
    </source>
</reference>